<comment type="caution">
    <text evidence="1">The sequence shown here is derived from an EMBL/GenBank/DDBJ whole genome shotgun (WGS) entry which is preliminary data.</text>
</comment>
<gene>
    <name evidence="1" type="ORF">M9H77_14205</name>
</gene>
<dbReference type="Proteomes" id="UP001060085">
    <property type="component" value="Linkage Group LG03"/>
</dbReference>
<proteinExistence type="predicted"/>
<name>A0ACC0BMM4_CATRO</name>
<protein>
    <submittedName>
        <fullName evidence="1">Uncharacterized protein</fullName>
    </submittedName>
</protein>
<keyword evidence="2" id="KW-1185">Reference proteome</keyword>
<sequence>MEKDRSKEQIRGFHSKLAKESMLMSKEEEQKEKEVVALEKSEFELEYALVDILLNKRMWKFVKNGVSYMADLIGGQDDDVEEDDHFINDEVEWESEDEDNQEEPEYESNDYSDS</sequence>
<accession>A0ACC0BMM4</accession>
<evidence type="ECO:0000313" key="1">
    <source>
        <dbReference type="EMBL" id="KAI5673841.1"/>
    </source>
</evidence>
<organism evidence="1 2">
    <name type="scientific">Catharanthus roseus</name>
    <name type="common">Madagascar periwinkle</name>
    <name type="synonym">Vinca rosea</name>
    <dbReference type="NCBI Taxonomy" id="4058"/>
    <lineage>
        <taxon>Eukaryota</taxon>
        <taxon>Viridiplantae</taxon>
        <taxon>Streptophyta</taxon>
        <taxon>Embryophyta</taxon>
        <taxon>Tracheophyta</taxon>
        <taxon>Spermatophyta</taxon>
        <taxon>Magnoliopsida</taxon>
        <taxon>eudicotyledons</taxon>
        <taxon>Gunneridae</taxon>
        <taxon>Pentapetalae</taxon>
        <taxon>asterids</taxon>
        <taxon>lamiids</taxon>
        <taxon>Gentianales</taxon>
        <taxon>Apocynaceae</taxon>
        <taxon>Rauvolfioideae</taxon>
        <taxon>Vinceae</taxon>
        <taxon>Catharanthinae</taxon>
        <taxon>Catharanthus</taxon>
    </lineage>
</organism>
<evidence type="ECO:0000313" key="2">
    <source>
        <dbReference type="Proteomes" id="UP001060085"/>
    </source>
</evidence>
<reference evidence="2" key="1">
    <citation type="journal article" date="2023" name="Nat. Plants">
        <title>Single-cell RNA sequencing provides a high-resolution roadmap for understanding the multicellular compartmentation of specialized metabolism.</title>
        <authorList>
            <person name="Sun S."/>
            <person name="Shen X."/>
            <person name="Li Y."/>
            <person name="Li Y."/>
            <person name="Wang S."/>
            <person name="Li R."/>
            <person name="Zhang H."/>
            <person name="Shen G."/>
            <person name="Guo B."/>
            <person name="Wei J."/>
            <person name="Xu J."/>
            <person name="St-Pierre B."/>
            <person name="Chen S."/>
            <person name="Sun C."/>
        </authorList>
    </citation>
    <scope>NUCLEOTIDE SEQUENCE [LARGE SCALE GENOMIC DNA]</scope>
</reference>
<dbReference type="EMBL" id="CM044703">
    <property type="protein sequence ID" value="KAI5673841.1"/>
    <property type="molecule type" value="Genomic_DNA"/>
</dbReference>